<organism evidence="2 3">
    <name type="scientific">Candidatus Falkowbacteria bacterium CG23_combo_of_CG06-09_8_20_14_all_49_15</name>
    <dbReference type="NCBI Taxonomy" id="1974572"/>
    <lineage>
        <taxon>Bacteria</taxon>
        <taxon>Candidatus Falkowiibacteriota</taxon>
    </lineage>
</organism>
<evidence type="ECO:0000313" key="3">
    <source>
        <dbReference type="Proteomes" id="UP000230729"/>
    </source>
</evidence>
<feature type="transmembrane region" description="Helical" evidence="1">
    <location>
        <begin position="20"/>
        <end position="43"/>
    </location>
</feature>
<reference evidence="2 3" key="1">
    <citation type="submission" date="2017-09" db="EMBL/GenBank/DDBJ databases">
        <title>Depth-based differentiation of microbial function through sediment-hosted aquifers and enrichment of novel symbionts in the deep terrestrial subsurface.</title>
        <authorList>
            <person name="Probst A.J."/>
            <person name="Ladd B."/>
            <person name="Jarett J.K."/>
            <person name="Geller-Mcgrath D.E."/>
            <person name="Sieber C.M."/>
            <person name="Emerson J.B."/>
            <person name="Anantharaman K."/>
            <person name="Thomas B.C."/>
            <person name="Malmstrom R."/>
            <person name="Stieglmeier M."/>
            <person name="Klingl A."/>
            <person name="Woyke T."/>
            <person name="Ryan C.M."/>
            <person name="Banfield J.F."/>
        </authorList>
    </citation>
    <scope>NUCLEOTIDE SEQUENCE [LARGE SCALE GENOMIC DNA]</scope>
    <source>
        <strain evidence="2">CG23_combo_of_CG06-09_8_20_14_all_49_15</strain>
    </source>
</reference>
<evidence type="ECO:0000256" key="1">
    <source>
        <dbReference type="SAM" id="Phobius"/>
    </source>
</evidence>
<sequence>MNKNKTNPVLAPREKAGTMLITVLVATGLFMALTLGTVSLALLQYKLNQNKILRAQALYVAEAGVNYYRWVLYHDKNEYCNKEACQPGPDYGPYGPYEYQDSASGAVTGYYELYITPPPQNGSTIVKIKSVGWLSSAPSIKRTIEVRCGISAWSTYSTLANDNMRFGAGTEVWGPIHSNKGIRFDGFAHHLITSSLLSYDDPDHSGANEFGVHTHLPPLDPLPDGNNPPQNVPERSDVFAAGRSFPSNIVSFDLLDNHINIFYQLASSSGLLFDGAAAGAADPDSVPDYWGCAAPGGACDEGFHITLRSDNRFDIRGVSQVYPDCSGNKSNSILSQEAAARTYDIPANGIIFLKNTLWIDGQINNSRATILAFAEPIVGGEADINLNNDLLYTDYEGADAIGLIAQRDVNAGQYSADIIRVDAAIIAKTGRIGRNYYGSACANYIRSTITIYGSLATSQRYGFAYTDGTGYQIRNLIYDNHLTFSPPPHYPSTGEYTFISWDEK</sequence>
<dbReference type="EMBL" id="PCSD01000107">
    <property type="protein sequence ID" value="PIP33412.1"/>
    <property type="molecule type" value="Genomic_DNA"/>
</dbReference>
<protein>
    <recommendedName>
        <fullName evidence="4">Type 4 fimbrial biogenesis protein PilX N-terminal domain-containing protein</fullName>
    </recommendedName>
</protein>
<evidence type="ECO:0008006" key="4">
    <source>
        <dbReference type="Google" id="ProtNLM"/>
    </source>
</evidence>
<gene>
    <name evidence="2" type="ORF">COX22_04535</name>
</gene>
<dbReference type="AlphaFoldDB" id="A0A2G9ZJT9"/>
<name>A0A2G9ZJT9_9BACT</name>
<accession>A0A2G9ZJT9</accession>
<comment type="caution">
    <text evidence="2">The sequence shown here is derived from an EMBL/GenBank/DDBJ whole genome shotgun (WGS) entry which is preliminary data.</text>
</comment>
<proteinExistence type="predicted"/>
<dbReference type="Proteomes" id="UP000230729">
    <property type="component" value="Unassembled WGS sequence"/>
</dbReference>
<keyword evidence="1" id="KW-0472">Membrane</keyword>
<keyword evidence="1" id="KW-1133">Transmembrane helix</keyword>
<keyword evidence="1" id="KW-0812">Transmembrane</keyword>
<evidence type="ECO:0000313" key="2">
    <source>
        <dbReference type="EMBL" id="PIP33412.1"/>
    </source>
</evidence>